<evidence type="ECO:0000256" key="1">
    <source>
        <dbReference type="SAM" id="SignalP"/>
    </source>
</evidence>
<protein>
    <recommendedName>
        <fullName evidence="4">DUF4352 domain-containing protein</fullName>
    </recommendedName>
</protein>
<dbReference type="AlphaFoldDB" id="A0A4Z1A5C9"/>
<evidence type="ECO:0008006" key="4">
    <source>
        <dbReference type="Google" id="ProtNLM"/>
    </source>
</evidence>
<feature type="chain" id="PRO_5043205030" description="DUF4352 domain-containing protein" evidence="1">
    <location>
        <begin position="24"/>
        <end position="167"/>
    </location>
</feature>
<accession>A0A4Z1A5C9</accession>
<evidence type="ECO:0000313" key="2">
    <source>
        <dbReference type="EMBL" id="TGL97053.1"/>
    </source>
</evidence>
<dbReference type="RefSeq" id="WP_135584397.1">
    <property type="nucleotide sequence ID" value="NZ_RQGO01000021.1"/>
</dbReference>
<name>A0A4Z1A5C9_9LEPT</name>
<dbReference type="Proteomes" id="UP000298263">
    <property type="component" value="Unassembled WGS sequence"/>
</dbReference>
<proteinExistence type="predicted"/>
<dbReference type="EMBL" id="RQGP01000004">
    <property type="protein sequence ID" value="TGL97053.1"/>
    <property type="molecule type" value="Genomic_DNA"/>
</dbReference>
<reference evidence="2" key="1">
    <citation type="journal article" date="2019" name="PLoS Negl. Trop. Dis.">
        <title>Revisiting the worldwide diversity of Leptospira species in the environment.</title>
        <authorList>
            <person name="Vincent A.T."/>
            <person name="Schiettekatte O."/>
            <person name="Bourhy P."/>
            <person name="Veyrier F.J."/>
            <person name="Picardeau M."/>
        </authorList>
    </citation>
    <scope>NUCLEOTIDE SEQUENCE [LARGE SCALE GENOMIC DNA]</scope>
    <source>
        <strain evidence="2">201702422</strain>
    </source>
</reference>
<comment type="caution">
    <text evidence="2">The sequence shown here is derived from an EMBL/GenBank/DDBJ whole genome shotgun (WGS) entry which is preliminary data.</text>
</comment>
<keyword evidence="1" id="KW-0732">Signal</keyword>
<organism evidence="2 3">
    <name type="scientific">Leptospira congkakensis</name>
    <dbReference type="NCBI Taxonomy" id="2484932"/>
    <lineage>
        <taxon>Bacteria</taxon>
        <taxon>Pseudomonadati</taxon>
        <taxon>Spirochaetota</taxon>
        <taxon>Spirochaetia</taxon>
        <taxon>Leptospirales</taxon>
        <taxon>Leptospiraceae</taxon>
        <taxon>Leptospira</taxon>
    </lineage>
</organism>
<feature type="signal peptide" evidence="1">
    <location>
        <begin position="1"/>
        <end position="23"/>
    </location>
</feature>
<gene>
    <name evidence="2" type="ORF">EHQ69_00055</name>
</gene>
<keyword evidence="3" id="KW-1185">Reference proteome</keyword>
<evidence type="ECO:0000313" key="3">
    <source>
        <dbReference type="Proteomes" id="UP000298263"/>
    </source>
</evidence>
<sequence length="167" mass="19494">MNKNLKYTIALAIFFLLPFVNCASVQVNSSSDNELKTAQFTTLNKKETFWYGWGKKSYSIKKEFQNKITYLSIKIKVKNNSKEPIRVDFYNTKLKFNEDKFQDSFCVHTETSYPALFELILGLDNVKSKIIQPDDEVVRTNYYITEIGSKPKEMIFLENGNFSHIIE</sequence>